<evidence type="ECO:0000313" key="2">
    <source>
        <dbReference type="EMBL" id="KOG29438.1"/>
    </source>
</evidence>
<protein>
    <recommendedName>
        <fullName evidence="4">Low temperature requirement protein A</fullName>
    </recommendedName>
</protein>
<dbReference type="PATRIC" id="fig|1938.6.peg.2835"/>
<feature type="transmembrane region" description="Helical" evidence="1">
    <location>
        <begin position="84"/>
        <end position="104"/>
    </location>
</feature>
<dbReference type="Proteomes" id="UP000037023">
    <property type="component" value="Unassembled WGS sequence"/>
</dbReference>
<keyword evidence="1" id="KW-1133">Transmembrane helix</keyword>
<dbReference type="PANTHER" id="PTHR36840:SF1">
    <property type="entry name" value="BLL5714 PROTEIN"/>
    <property type="match status" value="1"/>
</dbReference>
<proteinExistence type="predicted"/>
<evidence type="ECO:0008006" key="4">
    <source>
        <dbReference type="Google" id="ProtNLM"/>
    </source>
</evidence>
<feature type="transmembrane region" description="Helical" evidence="1">
    <location>
        <begin position="350"/>
        <end position="369"/>
    </location>
</feature>
<dbReference type="EMBL" id="LGUP01000104">
    <property type="protein sequence ID" value="KOG29438.1"/>
    <property type="molecule type" value="Genomic_DNA"/>
</dbReference>
<name>A0A0L8KU05_STRVR</name>
<dbReference type="InterPro" id="IPR010640">
    <property type="entry name" value="Low_temperature_requirement_A"/>
</dbReference>
<reference evidence="2 3" key="1">
    <citation type="submission" date="2015-06" db="EMBL/GenBank/DDBJ databases">
        <authorList>
            <person name="Hoefler B.C."/>
            <person name="Straight P.D."/>
        </authorList>
    </citation>
    <scope>NUCLEOTIDE SEQUENCE [LARGE SCALE GENOMIC DNA]</scope>
    <source>
        <strain evidence="2 3">NRRL 3427</strain>
    </source>
</reference>
<feature type="transmembrane region" description="Helical" evidence="1">
    <location>
        <begin position="324"/>
        <end position="344"/>
    </location>
</feature>
<keyword evidence="1" id="KW-0812">Transmembrane</keyword>
<organism evidence="2 3">
    <name type="scientific">Streptomyces viridochromogenes</name>
    <dbReference type="NCBI Taxonomy" id="1938"/>
    <lineage>
        <taxon>Bacteria</taxon>
        <taxon>Bacillati</taxon>
        <taxon>Actinomycetota</taxon>
        <taxon>Actinomycetes</taxon>
        <taxon>Kitasatosporales</taxon>
        <taxon>Streptomycetaceae</taxon>
        <taxon>Streptomyces</taxon>
    </lineage>
</organism>
<feature type="transmembrane region" description="Helical" evidence="1">
    <location>
        <begin position="221"/>
        <end position="241"/>
    </location>
</feature>
<dbReference type="PANTHER" id="PTHR36840">
    <property type="entry name" value="BLL5714 PROTEIN"/>
    <property type="match status" value="1"/>
</dbReference>
<comment type="caution">
    <text evidence="2">The sequence shown here is derived from an EMBL/GenBank/DDBJ whole genome shotgun (WGS) entry which is preliminary data.</text>
</comment>
<sequence>MCVHTRVVTSAPAEVPELSVSRLELFLDLVFVFTITQLTSSLSHHLTVEGLVRVLVMLAVIWWMYDGFIWVANAMPPSTHPRRGLLLLAMSGFLVMSMAIPDAFTGSGVAFGWAYVMLVAVHAGMFAASGLPRASIVRMALIQALNAALVVVGGYFEGNAQLALWGGAFAIQFVTPYLVDMPRFRLRAGHFVERHALIVIVAFGESVVAIGVGAGDAPLEPAVVAAAVLTLAVCVGLWWAYFGEDDDERAAGYMAALTEARRNHLAIRIYNVGHYALLLGVLLVAVGAKSAVAHPVDRIGLGEAAALAAGTALFLVANTVMRRTLGLVPLLPRAVAALLALATIPLGAHASAFAQLGALVGLLALTFLFEERAGGAARGLPV</sequence>
<feature type="transmembrane region" description="Helical" evidence="1">
    <location>
        <begin position="50"/>
        <end position="72"/>
    </location>
</feature>
<feature type="transmembrane region" description="Helical" evidence="1">
    <location>
        <begin position="110"/>
        <end position="129"/>
    </location>
</feature>
<feature type="transmembrane region" description="Helical" evidence="1">
    <location>
        <begin position="299"/>
        <end position="317"/>
    </location>
</feature>
<keyword evidence="1" id="KW-0472">Membrane</keyword>
<feature type="transmembrane region" description="Helical" evidence="1">
    <location>
        <begin position="162"/>
        <end position="179"/>
    </location>
</feature>
<dbReference type="Pfam" id="PF06772">
    <property type="entry name" value="LtrA"/>
    <property type="match status" value="1"/>
</dbReference>
<accession>A0A0L8KU05</accession>
<feature type="transmembrane region" description="Helical" evidence="1">
    <location>
        <begin position="272"/>
        <end position="293"/>
    </location>
</feature>
<feature type="transmembrane region" description="Helical" evidence="1">
    <location>
        <begin position="136"/>
        <end position="156"/>
    </location>
</feature>
<dbReference type="AlphaFoldDB" id="A0A0L8KU05"/>
<evidence type="ECO:0000256" key="1">
    <source>
        <dbReference type="SAM" id="Phobius"/>
    </source>
</evidence>
<evidence type="ECO:0000313" key="3">
    <source>
        <dbReference type="Proteomes" id="UP000037023"/>
    </source>
</evidence>
<feature type="transmembrane region" description="Helical" evidence="1">
    <location>
        <begin position="191"/>
        <end position="215"/>
    </location>
</feature>
<gene>
    <name evidence="2" type="ORF">ADK34_13080</name>
</gene>